<sequence length="595" mass="66798">MATGTPSLTASQKTRTELYSMPPSTCGSSIAELENEASVTNLAEVRAPDHGPHITPPNAEMLTSDMEIADTDQGEWYDAKTSKNRKKNSIAVEKPTTATARVPVKRNARTAVKLTLPRPLPAQNGREKSHRHRKQPPDPFHHIHPRHPGPGYNPGHDRNRSRHSRPATGGLFDPSSCHTRTLIHPFFVNTFAHLHVHRTYSYSRKRTILRSPFPDINPSSLQTPPTESPRSSETEPPQLNTISTTSLSNPLRKALNAAGGSPLVIGGDFNLPHTGWGYKHCSAEGRNLWQDSHDLGFTLITDPTFHTRLGTSTARDTTPDLAFTKNVVNAQWRNTQYDLGSDHLIIEITLPHLTALSRITREFAFVDWDAFRKHRTEKAADTSITDIESWSRDLQSDTQLATRTIKTDVPTERIDSRLAHLIEAKTSILSRWKGQRLNKQLRKKVALLNKDIEEHCRVLNQQQWVELCNSLDGQLHRSRSWKILKHLLDNTTTRSQQQDRLTKLLFTETKAHGKDHYIPSGSARPHGPYTGSSNSALDEDFSVAEVHAALRKLNSRSAPGPDCVTNKTLRNLDDPSVEQLTEYINDCWRQGSIPL</sequence>
<gene>
    <name evidence="1" type="ORF">HPB47_018423</name>
</gene>
<comment type="caution">
    <text evidence="1">The sequence shown here is derived from an EMBL/GenBank/DDBJ whole genome shotgun (WGS) entry which is preliminary data.</text>
</comment>
<reference evidence="1 2" key="1">
    <citation type="journal article" date="2020" name="Cell">
        <title>Large-Scale Comparative Analyses of Tick Genomes Elucidate Their Genetic Diversity and Vector Capacities.</title>
        <authorList>
            <consortium name="Tick Genome and Microbiome Consortium (TIGMIC)"/>
            <person name="Jia N."/>
            <person name="Wang J."/>
            <person name="Shi W."/>
            <person name="Du L."/>
            <person name="Sun Y."/>
            <person name="Zhan W."/>
            <person name="Jiang J.F."/>
            <person name="Wang Q."/>
            <person name="Zhang B."/>
            <person name="Ji P."/>
            <person name="Bell-Sakyi L."/>
            <person name="Cui X.M."/>
            <person name="Yuan T.T."/>
            <person name="Jiang B.G."/>
            <person name="Yang W.F."/>
            <person name="Lam T.T."/>
            <person name="Chang Q.C."/>
            <person name="Ding S.J."/>
            <person name="Wang X.J."/>
            <person name="Zhu J.G."/>
            <person name="Ruan X.D."/>
            <person name="Zhao L."/>
            <person name="Wei J.T."/>
            <person name="Ye R.Z."/>
            <person name="Que T.C."/>
            <person name="Du C.H."/>
            <person name="Zhou Y.H."/>
            <person name="Cheng J.X."/>
            <person name="Dai P.F."/>
            <person name="Guo W.B."/>
            <person name="Han X.H."/>
            <person name="Huang E.J."/>
            <person name="Li L.F."/>
            <person name="Wei W."/>
            <person name="Gao Y.C."/>
            <person name="Liu J.Z."/>
            <person name="Shao H.Z."/>
            <person name="Wang X."/>
            <person name="Wang C.C."/>
            <person name="Yang T.C."/>
            <person name="Huo Q.B."/>
            <person name="Li W."/>
            <person name="Chen H.Y."/>
            <person name="Chen S.E."/>
            <person name="Zhou L.G."/>
            <person name="Ni X.B."/>
            <person name="Tian J.H."/>
            <person name="Sheng Y."/>
            <person name="Liu T."/>
            <person name="Pan Y.S."/>
            <person name="Xia L.Y."/>
            <person name="Li J."/>
            <person name="Zhao F."/>
            <person name="Cao W.C."/>
        </authorList>
    </citation>
    <scope>NUCLEOTIDE SEQUENCE [LARGE SCALE GENOMIC DNA]</scope>
    <source>
        <strain evidence="1">Iper-2018</strain>
    </source>
</reference>
<proteinExistence type="predicted"/>
<protein>
    <submittedName>
        <fullName evidence="1">Uncharacterized protein</fullName>
    </submittedName>
</protein>
<evidence type="ECO:0000313" key="1">
    <source>
        <dbReference type="EMBL" id="KAG0435541.1"/>
    </source>
</evidence>
<dbReference type="EMBL" id="JABSTQ010007559">
    <property type="protein sequence ID" value="KAG0435541.1"/>
    <property type="molecule type" value="Genomic_DNA"/>
</dbReference>
<evidence type="ECO:0000313" key="2">
    <source>
        <dbReference type="Proteomes" id="UP000805193"/>
    </source>
</evidence>
<accession>A0AC60QLK0</accession>
<keyword evidence="2" id="KW-1185">Reference proteome</keyword>
<organism evidence="1 2">
    <name type="scientific">Ixodes persulcatus</name>
    <name type="common">Taiga tick</name>
    <dbReference type="NCBI Taxonomy" id="34615"/>
    <lineage>
        <taxon>Eukaryota</taxon>
        <taxon>Metazoa</taxon>
        <taxon>Ecdysozoa</taxon>
        <taxon>Arthropoda</taxon>
        <taxon>Chelicerata</taxon>
        <taxon>Arachnida</taxon>
        <taxon>Acari</taxon>
        <taxon>Parasitiformes</taxon>
        <taxon>Ixodida</taxon>
        <taxon>Ixodoidea</taxon>
        <taxon>Ixodidae</taxon>
        <taxon>Ixodinae</taxon>
        <taxon>Ixodes</taxon>
    </lineage>
</organism>
<name>A0AC60QLK0_IXOPE</name>
<dbReference type="Proteomes" id="UP000805193">
    <property type="component" value="Unassembled WGS sequence"/>
</dbReference>